<dbReference type="InParanoid" id="A0A136J8U2"/>
<dbReference type="EMBL" id="KQ964248">
    <property type="protein sequence ID" value="KXJ93593.1"/>
    <property type="molecule type" value="Genomic_DNA"/>
</dbReference>
<evidence type="ECO:0000313" key="2">
    <source>
        <dbReference type="Proteomes" id="UP000070501"/>
    </source>
</evidence>
<dbReference type="AlphaFoldDB" id="A0A136J8U2"/>
<dbReference type="STRING" id="196109.A0A136J8U2"/>
<dbReference type="OrthoDB" id="3944545at2759"/>
<accession>A0A136J8U2</accession>
<evidence type="ECO:0000313" key="1">
    <source>
        <dbReference type="EMBL" id="KXJ93593.1"/>
    </source>
</evidence>
<dbReference type="Proteomes" id="UP000070501">
    <property type="component" value="Unassembled WGS sequence"/>
</dbReference>
<protein>
    <submittedName>
        <fullName evidence="1">Uncharacterized protein</fullName>
    </submittedName>
</protein>
<sequence length="221" mass="24957">MYVDEDLEMFFKPAEPGEADDTWHELASRPLTEPKVSSIVTSSQDLDELETRWMGTHREMCSLAHCREAGEWVRYGDLGDDHRGVEPTTFERGRRADGDPDIRCLLQCCGEDQPVNKSQTLTVTPSTANGSVTVKDYISAVHPWLISMHDNIMKSKEVEPEVAEPDAATLDWMVIPGPTNEIRLRQDFVKDRAVMKKRIASWARRERLQQEKESAAGSAPS</sequence>
<proteinExistence type="predicted"/>
<keyword evidence="2" id="KW-1185">Reference proteome</keyword>
<gene>
    <name evidence="1" type="ORF">Micbo1qcDRAFT_174631</name>
</gene>
<organism evidence="1 2">
    <name type="scientific">Microdochium bolleyi</name>
    <dbReference type="NCBI Taxonomy" id="196109"/>
    <lineage>
        <taxon>Eukaryota</taxon>
        <taxon>Fungi</taxon>
        <taxon>Dikarya</taxon>
        <taxon>Ascomycota</taxon>
        <taxon>Pezizomycotina</taxon>
        <taxon>Sordariomycetes</taxon>
        <taxon>Xylariomycetidae</taxon>
        <taxon>Xylariales</taxon>
        <taxon>Microdochiaceae</taxon>
        <taxon>Microdochium</taxon>
    </lineage>
</organism>
<reference evidence="2" key="1">
    <citation type="submission" date="2016-02" db="EMBL/GenBank/DDBJ databases">
        <title>Draft genome sequence of Microdochium bolleyi, a fungal endophyte of beachgrass.</title>
        <authorList>
            <consortium name="DOE Joint Genome Institute"/>
            <person name="David A.S."/>
            <person name="May G."/>
            <person name="Haridas S."/>
            <person name="Lim J."/>
            <person name="Wang M."/>
            <person name="Labutti K."/>
            <person name="Lipzen A."/>
            <person name="Barry K."/>
            <person name="Grigoriev I.V."/>
        </authorList>
    </citation>
    <scope>NUCLEOTIDE SEQUENCE [LARGE SCALE GENOMIC DNA]</scope>
    <source>
        <strain evidence="2">J235TASD1</strain>
    </source>
</reference>
<name>A0A136J8U2_9PEZI</name>